<evidence type="ECO:0000313" key="1">
    <source>
        <dbReference type="EMBL" id="KAH7859733.1"/>
    </source>
</evidence>
<name>A0ACB7Z1N6_9ERIC</name>
<protein>
    <submittedName>
        <fullName evidence="1">Uncharacterized protein</fullName>
    </submittedName>
</protein>
<reference evidence="1 2" key="1">
    <citation type="journal article" date="2021" name="Hortic Res">
        <title>High-quality reference genome and annotation aids understanding of berry development for evergreen blueberry (Vaccinium darrowii).</title>
        <authorList>
            <person name="Yu J."/>
            <person name="Hulse-Kemp A.M."/>
            <person name="Babiker E."/>
            <person name="Staton M."/>
        </authorList>
    </citation>
    <scope>NUCLEOTIDE SEQUENCE [LARGE SCALE GENOMIC DNA]</scope>
    <source>
        <strain evidence="2">cv. NJ 8807/NJ 8810</strain>
        <tissue evidence="1">Young leaf</tissue>
    </source>
</reference>
<keyword evidence="2" id="KW-1185">Reference proteome</keyword>
<proteinExistence type="predicted"/>
<accession>A0ACB7Z1N6</accession>
<gene>
    <name evidence="1" type="ORF">Vadar_004828</name>
</gene>
<dbReference type="EMBL" id="CM037154">
    <property type="protein sequence ID" value="KAH7859733.1"/>
    <property type="molecule type" value="Genomic_DNA"/>
</dbReference>
<comment type="caution">
    <text evidence="1">The sequence shown here is derived from an EMBL/GenBank/DDBJ whole genome shotgun (WGS) entry which is preliminary data.</text>
</comment>
<organism evidence="1 2">
    <name type="scientific">Vaccinium darrowii</name>
    <dbReference type="NCBI Taxonomy" id="229202"/>
    <lineage>
        <taxon>Eukaryota</taxon>
        <taxon>Viridiplantae</taxon>
        <taxon>Streptophyta</taxon>
        <taxon>Embryophyta</taxon>
        <taxon>Tracheophyta</taxon>
        <taxon>Spermatophyta</taxon>
        <taxon>Magnoliopsida</taxon>
        <taxon>eudicotyledons</taxon>
        <taxon>Gunneridae</taxon>
        <taxon>Pentapetalae</taxon>
        <taxon>asterids</taxon>
        <taxon>Ericales</taxon>
        <taxon>Ericaceae</taxon>
        <taxon>Vaccinioideae</taxon>
        <taxon>Vaccinieae</taxon>
        <taxon>Vaccinium</taxon>
    </lineage>
</organism>
<evidence type="ECO:0000313" key="2">
    <source>
        <dbReference type="Proteomes" id="UP000828048"/>
    </source>
</evidence>
<sequence length="345" mass="36336">MVITPLVISAMSVIGIEDQSAIEAVAHSESNLKGVILKAKHVAEAALFLASDESSFVVNVEFYHMTNLTKKRLWLEGKVAIITGAASGIGEATAKVFVDNGAFVVVADIQEELGLKVVASIRGPDHKAIFKKCDVTVEKQVEEVVAFAIEKYGTLDIMYSNAGILGSMESILDMDMEKGFDRIMTVNLRGSAICIKHAARAMVKRQVRGSIICTASTASIQGGMGPLAYTTSKHGLVGLVRAAASELGKHGIRVNCVSPFFVITPLTISGMSALGIEGTSAIEAIASSAGNLKGVVLEAKNVAESALFLASDESSFVSGHNLVIDGGFTVVDNSIAMLMEMQAKQ</sequence>
<dbReference type="Proteomes" id="UP000828048">
    <property type="component" value="Chromosome 4"/>
</dbReference>